<dbReference type="PANTHER" id="PTHR31801:SF1">
    <property type="entry name" value="SPHINGOMYELIN PHOSPHODIESTERASE"/>
    <property type="match status" value="1"/>
</dbReference>
<feature type="transmembrane region" description="Helical" evidence="1">
    <location>
        <begin position="177"/>
        <end position="200"/>
    </location>
</feature>
<accession>D5ACC3</accession>
<dbReference type="AlphaFoldDB" id="D5ACC3"/>
<dbReference type="PANTHER" id="PTHR31801">
    <property type="entry name" value="ALTERED INHERITANCE OF MITOCHONDRIA PROTEIN 24, MITOCHONDRIAL"/>
    <property type="match status" value="1"/>
</dbReference>
<keyword evidence="1" id="KW-0472">Membrane</keyword>
<keyword evidence="1" id="KW-1133">Transmembrane helix</keyword>
<evidence type="ECO:0000313" key="2">
    <source>
        <dbReference type="EMBL" id="ADE77192.1"/>
    </source>
</evidence>
<dbReference type="EMBL" id="BT123897">
    <property type="protein sequence ID" value="ADE77192.1"/>
    <property type="molecule type" value="mRNA"/>
</dbReference>
<name>D5ACC3_PICSI</name>
<protein>
    <submittedName>
        <fullName evidence="2">Uncharacterized protein</fullName>
    </submittedName>
</protein>
<organism evidence="2">
    <name type="scientific">Picea sitchensis</name>
    <name type="common">Sitka spruce</name>
    <name type="synonym">Pinus sitchensis</name>
    <dbReference type="NCBI Taxonomy" id="3332"/>
    <lineage>
        <taxon>Eukaryota</taxon>
        <taxon>Viridiplantae</taxon>
        <taxon>Streptophyta</taxon>
        <taxon>Embryophyta</taxon>
        <taxon>Tracheophyta</taxon>
        <taxon>Spermatophyta</taxon>
        <taxon>Pinopsida</taxon>
        <taxon>Pinidae</taxon>
        <taxon>Conifers I</taxon>
        <taxon>Pinales</taxon>
        <taxon>Pinaceae</taxon>
        <taxon>Picea</taxon>
    </lineage>
</organism>
<sequence length="241" mass="27658">MLQLFSTCDSGGHQMLNLLILRAEAWIQTGSGEKILPGLNSLEALKVLTIRIFGSCEMGAPVELVSMYNSESEKTHFIKHPGLGRHTWADIKYRGDWMRRPIEDTEVAWLARLLVRISDWLNTRLGLDHQDSTVHINNSWDENSYNSMRTSEPIFAEIIEDEDEVSLVDFLSNRTTWINLFSTILSPVMYCSVLLCKFVVSVLRRSGCRINLRIMAEKKVLVFIFTCIILTILSKIFKHYS</sequence>
<reference evidence="2" key="1">
    <citation type="submission" date="2010-04" db="EMBL/GenBank/DDBJ databases">
        <authorList>
            <person name="Reid K.E."/>
            <person name="Liao N."/>
            <person name="Chan S."/>
            <person name="Docking R."/>
            <person name="Taylor G."/>
            <person name="Moore R."/>
            <person name="Mayo M."/>
            <person name="Munro S."/>
            <person name="King J."/>
            <person name="Yanchuk A."/>
            <person name="Holt R."/>
            <person name="Jones S."/>
            <person name="Marra M."/>
            <person name="Ritland C.E."/>
            <person name="Ritland K."/>
            <person name="Bohlmann J."/>
        </authorList>
    </citation>
    <scope>NUCLEOTIDE SEQUENCE</scope>
    <source>
        <tissue evidence="2">Bud</tissue>
    </source>
</reference>
<proteinExistence type="evidence at transcript level"/>
<feature type="transmembrane region" description="Helical" evidence="1">
    <location>
        <begin position="220"/>
        <end position="237"/>
    </location>
</feature>
<keyword evidence="1" id="KW-0812">Transmembrane</keyword>
<evidence type="ECO:0000256" key="1">
    <source>
        <dbReference type="SAM" id="Phobius"/>
    </source>
</evidence>